<keyword evidence="2 4" id="KW-0238">DNA-binding</keyword>
<sequence length="332" mass="38655">MLYTDILLADLLLEMEITDKARGLTDKTVKKNRKFLLMFFRYLDSEYSVTSLRELQPVHIKQFMIYKKNEGAAESYVNVFLRCIRALCKYAEGECYITAEQNPTLRVKWMKEQKRIIRAWSDEDIIKMINYSEQKVRDRRKKLTGKRGAYSLFIAERDLLMVLLLIDTGLRVGELMNLSNKNLTSKAVYVINGKGKKDRVVYCSPKITKQRMKYERAKQLYFNSKEDISVQDYVFVNKDGNRLSVDMAERIVTKIGQNAGCDNSIRMSPHTFRHYFTQKQLDLGANVYDLQTLLGHSSIKTTETYLKSISSKKVLKRGLEKSPLMNLSIKKN</sequence>
<evidence type="ECO:0000259" key="6">
    <source>
        <dbReference type="PROSITE" id="PS51900"/>
    </source>
</evidence>
<dbReference type="AlphaFoldDB" id="A0A429ZNU0"/>
<dbReference type="GO" id="GO:0015074">
    <property type="term" value="P:DNA integration"/>
    <property type="evidence" value="ECO:0007669"/>
    <property type="project" value="InterPro"/>
</dbReference>
<proteinExistence type="inferred from homology"/>
<dbReference type="GO" id="GO:0003677">
    <property type="term" value="F:DNA binding"/>
    <property type="evidence" value="ECO:0007669"/>
    <property type="project" value="UniProtKB-UniRule"/>
</dbReference>
<dbReference type="PANTHER" id="PTHR30349:SF41">
    <property type="entry name" value="INTEGRASE_RECOMBINASE PROTEIN MJ0367-RELATED"/>
    <property type="match status" value="1"/>
</dbReference>
<dbReference type="RefSeq" id="WP_125956761.1">
    <property type="nucleotide sequence ID" value="NZ_NGJT01000004.1"/>
</dbReference>
<comment type="similarity">
    <text evidence="1">Belongs to the 'phage' integrase family.</text>
</comment>
<dbReference type="PANTHER" id="PTHR30349">
    <property type="entry name" value="PHAGE INTEGRASE-RELATED"/>
    <property type="match status" value="1"/>
</dbReference>
<dbReference type="Gene3D" id="1.10.150.130">
    <property type="match status" value="1"/>
</dbReference>
<evidence type="ECO:0000256" key="3">
    <source>
        <dbReference type="ARBA" id="ARBA00023172"/>
    </source>
</evidence>
<evidence type="ECO:0000259" key="5">
    <source>
        <dbReference type="PROSITE" id="PS51898"/>
    </source>
</evidence>
<dbReference type="InterPro" id="IPR002104">
    <property type="entry name" value="Integrase_catalytic"/>
</dbReference>
<dbReference type="GO" id="GO:0006310">
    <property type="term" value="P:DNA recombination"/>
    <property type="evidence" value="ECO:0007669"/>
    <property type="project" value="UniProtKB-KW"/>
</dbReference>
<evidence type="ECO:0008006" key="9">
    <source>
        <dbReference type="Google" id="ProtNLM"/>
    </source>
</evidence>
<dbReference type="InterPro" id="IPR013762">
    <property type="entry name" value="Integrase-like_cat_sf"/>
</dbReference>
<dbReference type="PROSITE" id="PS51898">
    <property type="entry name" value="TYR_RECOMBINASE"/>
    <property type="match status" value="1"/>
</dbReference>
<keyword evidence="3" id="KW-0233">DNA recombination</keyword>
<dbReference type="InterPro" id="IPR044068">
    <property type="entry name" value="CB"/>
</dbReference>
<name>A0A429ZNU0_9ENTE</name>
<feature type="domain" description="Tyr recombinase" evidence="5">
    <location>
        <begin position="115"/>
        <end position="320"/>
    </location>
</feature>
<dbReference type="Gene3D" id="1.10.443.10">
    <property type="entry name" value="Intergrase catalytic core"/>
    <property type="match status" value="1"/>
</dbReference>
<dbReference type="EMBL" id="NGJT01000004">
    <property type="protein sequence ID" value="RST95364.1"/>
    <property type="molecule type" value="Genomic_DNA"/>
</dbReference>
<evidence type="ECO:0000256" key="4">
    <source>
        <dbReference type="PROSITE-ProRule" id="PRU01248"/>
    </source>
</evidence>
<dbReference type="CDD" id="cd00397">
    <property type="entry name" value="DNA_BRE_C"/>
    <property type="match status" value="1"/>
</dbReference>
<keyword evidence="8" id="KW-1185">Reference proteome</keyword>
<dbReference type="InterPro" id="IPR050090">
    <property type="entry name" value="Tyrosine_recombinase_XerCD"/>
</dbReference>
<dbReference type="Pfam" id="PF00589">
    <property type="entry name" value="Phage_integrase"/>
    <property type="match status" value="1"/>
</dbReference>
<protein>
    <recommendedName>
        <fullName evidence="9">Integrase</fullName>
    </recommendedName>
</protein>
<dbReference type="SUPFAM" id="SSF56349">
    <property type="entry name" value="DNA breaking-rejoining enzymes"/>
    <property type="match status" value="1"/>
</dbReference>
<comment type="caution">
    <text evidence="7">The sequence shown here is derived from an EMBL/GenBank/DDBJ whole genome shotgun (WGS) entry which is preliminary data.</text>
</comment>
<dbReference type="InterPro" id="IPR011010">
    <property type="entry name" value="DNA_brk_join_enz"/>
</dbReference>
<organism evidence="7 8">
    <name type="scientific">Vagococcus bubulae</name>
    <dbReference type="NCBI Taxonomy" id="1977868"/>
    <lineage>
        <taxon>Bacteria</taxon>
        <taxon>Bacillati</taxon>
        <taxon>Bacillota</taxon>
        <taxon>Bacilli</taxon>
        <taxon>Lactobacillales</taxon>
        <taxon>Enterococcaceae</taxon>
        <taxon>Vagococcus</taxon>
    </lineage>
</organism>
<evidence type="ECO:0000313" key="8">
    <source>
        <dbReference type="Proteomes" id="UP000288490"/>
    </source>
</evidence>
<gene>
    <name evidence="7" type="ORF">CBF36_03780</name>
</gene>
<evidence type="ECO:0000256" key="1">
    <source>
        <dbReference type="ARBA" id="ARBA00008857"/>
    </source>
</evidence>
<accession>A0A429ZNU0</accession>
<dbReference type="Proteomes" id="UP000288490">
    <property type="component" value="Unassembled WGS sequence"/>
</dbReference>
<dbReference type="InterPro" id="IPR010998">
    <property type="entry name" value="Integrase_recombinase_N"/>
</dbReference>
<reference evidence="7 8" key="1">
    <citation type="submission" date="2017-05" db="EMBL/GenBank/DDBJ databases">
        <title>Vagococcus spp. assemblies.</title>
        <authorList>
            <person name="Gulvik C.A."/>
        </authorList>
    </citation>
    <scope>NUCLEOTIDE SEQUENCE [LARGE SCALE GENOMIC DNA]</scope>
    <source>
        <strain evidence="7 8">SS1994</strain>
    </source>
</reference>
<dbReference type="OrthoDB" id="107900at2"/>
<dbReference type="PROSITE" id="PS51900">
    <property type="entry name" value="CB"/>
    <property type="match status" value="1"/>
</dbReference>
<evidence type="ECO:0000256" key="2">
    <source>
        <dbReference type="ARBA" id="ARBA00023125"/>
    </source>
</evidence>
<feature type="domain" description="Core-binding (CB)" evidence="6">
    <location>
        <begin position="3"/>
        <end position="92"/>
    </location>
</feature>
<evidence type="ECO:0000313" key="7">
    <source>
        <dbReference type="EMBL" id="RST95364.1"/>
    </source>
</evidence>